<name>A0ABR3JPT6_9AGAR</name>
<comment type="caution">
    <text evidence="1">The sequence shown here is derived from an EMBL/GenBank/DDBJ whole genome shotgun (WGS) entry which is preliminary data.</text>
</comment>
<accession>A0ABR3JPT6</accession>
<sequence>MLVDNHGKKQGAVPAVDISAAEHPADYKQRQSALTNIYVKRHSRKIVKCKEYCVGYQSEGHIPISSPLPIPPSPRPQLYDLYLHRVTDPARFQTQIWCWTKPSSPHLPECWQAVSPKHVRAIGNKIYRLRINPNMPTWVTDATIARKGDYTLD</sequence>
<gene>
    <name evidence="1" type="ORF">HGRIS_001189</name>
</gene>
<organism evidence="1 2">
    <name type="scientific">Hohenbuehelia grisea</name>
    <dbReference type="NCBI Taxonomy" id="104357"/>
    <lineage>
        <taxon>Eukaryota</taxon>
        <taxon>Fungi</taxon>
        <taxon>Dikarya</taxon>
        <taxon>Basidiomycota</taxon>
        <taxon>Agaricomycotina</taxon>
        <taxon>Agaricomycetes</taxon>
        <taxon>Agaricomycetidae</taxon>
        <taxon>Agaricales</taxon>
        <taxon>Pleurotineae</taxon>
        <taxon>Pleurotaceae</taxon>
        <taxon>Hohenbuehelia</taxon>
    </lineage>
</organism>
<dbReference type="EMBL" id="JASNQZ010000005">
    <property type="protein sequence ID" value="KAL0957388.1"/>
    <property type="molecule type" value="Genomic_DNA"/>
</dbReference>
<reference evidence="2" key="1">
    <citation type="submission" date="2024-06" db="EMBL/GenBank/DDBJ databases">
        <title>Multi-omics analyses provide insights into the biosynthesis of the anticancer antibiotic pleurotin in Hohenbuehelia grisea.</title>
        <authorList>
            <person name="Weaver J.A."/>
            <person name="Alberti F."/>
        </authorList>
    </citation>
    <scope>NUCLEOTIDE SEQUENCE [LARGE SCALE GENOMIC DNA]</scope>
    <source>
        <strain evidence="2">T-177</strain>
    </source>
</reference>
<dbReference type="Proteomes" id="UP001556367">
    <property type="component" value="Unassembled WGS sequence"/>
</dbReference>
<evidence type="ECO:0000313" key="1">
    <source>
        <dbReference type="EMBL" id="KAL0957388.1"/>
    </source>
</evidence>
<evidence type="ECO:0000313" key="2">
    <source>
        <dbReference type="Proteomes" id="UP001556367"/>
    </source>
</evidence>
<proteinExistence type="predicted"/>
<protein>
    <submittedName>
        <fullName evidence="1">Uncharacterized protein</fullName>
    </submittedName>
</protein>
<keyword evidence="2" id="KW-1185">Reference proteome</keyword>